<proteinExistence type="predicted"/>
<name>A0A7S3PEW3_9STRA</name>
<protein>
    <submittedName>
        <fullName evidence="2">Uncharacterized protein</fullName>
    </submittedName>
</protein>
<sequence>MTSRNRGQREGEMFSEFENAEAPDPPEEAEDVGVGLEHEKAIDKAKSPRKKDETLLKQKVRSYQRFTRKGVELILKTKIKRGGTEPTEPATKKPRIGQTGGQVMWLQELVDYLVESCQNPEIEDSERLVATNNPEEVNLKSVNDIRFKLFLDSNGVIRTKSAFHKSKKKSKGGRDLSECVLLWPEEVRNVMVHKFRQVGKLRNVEDFFAEFWNWYQPRFKHYEINFRKDLTDFVFGLDECDKLDKREEHLVAEIKRIRKEKIDKLKLINEKAGEILGGPIESLSDTIVAVEESIIALKPTLDDDNEDDDHDHEFEEAERRERDLEDGIV</sequence>
<dbReference type="AlphaFoldDB" id="A0A7S3PEW3"/>
<feature type="compositionally biased region" description="Basic and acidic residues" evidence="1">
    <location>
        <begin position="311"/>
        <end position="329"/>
    </location>
</feature>
<gene>
    <name evidence="2" type="ORF">ASTO00021_LOCUS599</name>
</gene>
<evidence type="ECO:0000313" key="2">
    <source>
        <dbReference type="EMBL" id="CAE0430291.1"/>
    </source>
</evidence>
<feature type="compositionally biased region" description="Acidic residues" evidence="1">
    <location>
        <begin position="13"/>
        <end position="31"/>
    </location>
</feature>
<feature type="region of interest" description="Disordered" evidence="1">
    <location>
        <begin position="1"/>
        <end position="52"/>
    </location>
</feature>
<organism evidence="2">
    <name type="scientific">Aplanochytrium stocchinoi</name>
    <dbReference type="NCBI Taxonomy" id="215587"/>
    <lineage>
        <taxon>Eukaryota</taxon>
        <taxon>Sar</taxon>
        <taxon>Stramenopiles</taxon>
        <taxon>Bigyra</taxon>
        <taxon>Labyrinthulomycetes</taxon>
        <taxon>Thraustochytrida</taxon>
        <taxon>Thraustochytriidae</taxon>
        <taxon>Aplanochytrium</taxon>
    </lineage>
</organism>
<dbReference type="EMBL" id="HBIN01001118">
    <property type="protein sequence ID" value="CAE0430291.1"/>
    <property type="molecule type" value="Transcribed_RNA"/>
</dbReference>
<reference evidence="2" key="1">
    <citation type="submission" date="2021-01" db="EMBL/GenBank/DDBJ databases">
        <authorList>
            <person name="Corre E."/>
            <person name="Pelletier E."/>
            <person name="Niang G."/>
            <person name="Scheremetjew M."/>
            <person name="Finn R."/>
            <person name="Kale V."/>
            <person name="Holt S."/>
            <person name="Cochrane G."/>
            <person name="Meng A."/>
            <person name="Brown T."/>
            <person name="Cohen L."/>
        </authorList>
    </citation>
    <scope>NUCLEOTIDE SEQUENCE</scope>
    <source>
        <strain evidence="2">GSBS06</strain>
    </source>
</reference>
<feature type="region of interest" description="Disordered" evidence="1">
    <location>
        <begin position="299"/>
        <end position="329"/>
    </location>
</feature>
<accession>A0A7S3PEW3</accession>
<evidence type="ECO:0000256" key="1">
    <source>
        <dbReference type="SAM" id="MobiDB-lite"/>
    </source>
</evidence>
<feature type="compositionally biased region" description="Basic and acidic residues" evidence="1">
    <location>
        <begin position="36"/>
        <end position="52"/>
    </location>
</feature>